<dbReference type="PANTHER" id="PTHR48056">
    <property type="entry name" value="LRR RECEPTOR-LIKE SERINE/THREONINE-PROTEIN KINASE-RELATED"/>
    <property type="match status" value="1"/>
</dbReference>
<sequence length="796" mass="86932">MKSRQPIICLSFSSRFSSFLFSSLFIFLATTITSLSYSGNETDHHALLKFKSVITNDPYGALTSWSDSSHFRTWYGVSCGKRHRRVTALVLESQGLIGFLSPHVGNLSFLRVLSLSNNSIQGAIPHELGRLSRLQRLVLELNHFEGTIPTNLSGCSNLEELYLENNKLVGSIPKEISCFLPKLTVLVIGDNTLTGGIRPFLGNLTSLEVFGAPDNPFNGIIPDTFGRLKSLTEFDCGTCVVLPNIMSLQLYNNKLSGILPPSLSNSSKLQQLEVSENNFSGKLTIDFAKLTDIREIFLRNNNLHGDGEADDMKFIDTLKNCSRLFTLNLVNCSLYGELPRSIDNLSDQLDSLYLEGNHLHGIVPSSGNLVGLTRVYLDSNQFKGRIPGIGMLGNLGYVDLYGNKFSGPIPDAIGNLSLLVIADLSSNRLNGHIPSSLGNFRNLIVLDLDDNELSGNIPKQLLQLPYLTILLNLSQNQLSGPLPTEVGDLQMLSQLDLSYNNLSGNIPSSVGGCASLTFLSIRANSGFSFDFMNLSFNDFDGEVPVLGVFANSSAFSILGNNRLCGGLVELGLLIDVATALDYLHNQCVATIVHGDLKPSNILLDDDMLAHVGDFGLARFLGTELNQYTSTGIRGTIGYAPPEYGLGSAMTSSGDVYSFGILLLEVMTGKKPTDNAFNEGLSLHEFSFIALPGHVTDVIDSDAIFLTEANAQKMEECLASNLKIGVSCSVDSPPQRMNIENVVHQLRHILDVHQNIEVYEYVVVHSFRSSTKVALLKETPARSNAYYNERTIQSDES</sequence>
<evidence type="ECO:0000256" key="14">
    <source>
        <dbReference type="ARBA" id="ARBA00022741"/>
    </source>
</evidence>
<comment type="catalytic activity">
    <reaction evidence="21">
        <text>L-threonyl-[protein] + ATP = O-phospho-L-threonyl-[protein] + ADP + H(+)</text>
        <dbReference type="Rhea" id="RHEA:46608"/>
        <dbReference type="Rhea" id="RHEA-COMP:11060"/>
        <dbReference type="Rhea" id="RHEA-COMP:11605"/>
        <dbReference type="ChEBI" id="CHEBI:15378"/>
        <dbReference type="ChEBI" id="CHEBI:30013"/>
        <dbReference type="ChEBI" id="CHEBI:30616"/>
        <dbReference type="ChEBI" id="CHEBI:61977"/>
        <dbReference type="ChEBI" id="CHEBI:456216"/>
        <dbReference type="EC" id="2.7.11.1"/>
    </reaction>
</comment>
<dbReference type="Gene3D" id="1.10.510.10">
    <property type="entry name" value="Transferase(Phosphotransferase) domain 1"/>
    <property type="match status" value="1"/>
</dbReference>
<comment type="similarity">
    <text evidence="3">Belongs to the protein kinase superfamily. Ser/Thr protein kinase family.</text>
</comment>
<dbReference type="EC" id="2.7.11.1" evidence="5"/>
<keyword evidence="6" id="KW-1003">Cell membrane</keyword>
<evidence type="ECO:0000256" key="19">
    <source>
        <dbReference type="ARBA" id="ARBA00023170"/>
    </source>
</evidence>
<dbReference type="FunFam" id="1.10.510.10:FF:000358">
    <property type="entry name" value="Putative leucine-rich repeat receptor-like serine/threonine-protein kinase"/>
    <property type="match status" value="1"/>
</dbReference>
<evidence type="ECO:0000256" key="2">
    <source>
        <dbReference type="ARBA" id="ARBA00004479"/>
    </source>
</evidence>
<reference evidence="24" key="1">
    <citation type="journal article" date="2019" name="Sci. Rep.">
        <title>Draft genome of Tanacetum cinerariifolium, the natural source of mosquito coil.</title>
        <authorList>
            <person name="Yamashiro T."/>
            <person name="Shiraishi A."/>
            <person name="Satake H."/>
            <person name="Nakayama K."/>
        </authorList>
    </citation>
    <scope>NUCLEOTIDE SEQUENCE</scope>
</reference>
<dbReference type="GO" id="GO:0033612">
    <property type="term" value="F:receptor serine/threonine kinase binding"/>
    <property type="evidence" value="ECO:0007669"/>
    <property type="project" value="TreeGrafter"/>
</dbReference>
<evidence type="ECO:0000259" key="23">
    <source>
        <dbReference type="PROSITE" id="PS50011"/>
    </source>
</evidence>
<protein>
    <recommendedName>
        <fullName evidence="5">non-specific serine/threonine protein kinase</fullName>
        <ecNumber evidence="5">2.7.11.1</ecNumber>
    </recommendedName>
</protein>
<dbReference type="InterPro" id="IPR011009">
    <property type="entry name" value="Kinase-like_dom_sf"/>
</dbReference>
<dbReference type="GO" id="GO:0004674">
    <property type="term" value="F:protein serine/threonine kinase activity"/>
    <property type="evidence" value="ECO:0007669"/>
    <property type="project" value="UniProtKB-KW"/>
</dbReference>
<dbReference type="GO" id="GO:0005524">
    <property type="term" value="F:ATP binding"/>
    <property type="evidence" value="ECO:0007669"/>
    <property type="project" value="UniProtKB-KW"/>
</dbReference>
<dbReference type="SMART" id="SM00369">
    <property type="entry name" value="LRR_TYP"/>
    <property type="match status" value="6"/>
</dbReference>
<name>A0A699HVQ4_TANCI</name>
<dbReference type="SUPFAM" id="SSF52058">
    <property type="entry name" value="L domain-like"/>
    <property type="match status" value="1"/>
</dbReference>
<evidence type="ECO:0000256" key="8">
    <source>
        <dbReference type="ARBA" id="ARBA00022553"/>
    </source>
</evidence>
<dbReference type="InterPro" id="IPR013210">
    <property type="entry name" value="LRR_N_plant-typ"/>
</dbReference>
<keyword evidence="20" id="KW-0325">Glycoprotein</keyword>
<keyword evidence="15" id="KW-0418">Kinase</keyword>
<keyword evidence="16" id="KW-0067">ATP-binding</keyword>
<dbReference type="PROSITE" id="PS00108">
    <property type="entry name" value="PROTEIN_KINASE_ST"/>
    <property type="match status" value="1"/>
</dbReference>
<evidence type="ECO:0000256" key="17">
    <source>
        <dbReference type="ARBA" id="ARBA00022989"/>
    </source>
</evidence>
<evidence type="ECO:0000256" key="3">
    <source>
        <dbReference type="ARBA" id="ARBA00008684"/>
    </source>
</evidence>
<keyword evidence="10" id="KW-0808">Transferase</keyword>
<dbReference type="InterPro" id="IPR050647">
    <property type="entry name" value="Plant_LRR-RLKs"/>
</dbReference>
<dbReference type="GO" id="GO:0005886">
    <property type="term" value="C:plasma membrane"/>
    <property type="evidence" value="ECO:0007669"/>
    <property type="project" value="UniProtKB-SubCell"/>
</dbReference>
<evidence type="ECO:0000256" key="21">
    <source>
        <dbReference type="ARBA" id="ARBA00047899"/>
    </source>
</evidence>
<keyword evidence="19" id="KW-0675">Receptor</keyword>
<evidence type="ECO:0000256" key="22">
    <source>
        <dbReference type="ARBA" id="ARBA00048679"/>
    </source>
</evidence>
<evidence type="ECO:0000256" key="7">
    <source>
        <dbReference type="ARBA" id="ARBA00022527"/>
    </source>
</evidence>
<evidence type="ECO:0000256" key="15">
    <source>
        <dbReference type="ARBA" id="ARBA00022777"/>
    </source>
</evidence>
<dbReference type="Gene3D" id="3.80.10.10">
    <property type="entry name" value="Ribonuclease Inhibitor"/>
    <property type="match status" value="2"/>
</dbReference>
<feature type="domain" description="Protein kinase" evidence="23">
    <location>
        <begin position="395"/>
        <end position="755"/>
    </location>
</feature>
<evidence type="ECO:0000256" key="10">
    <source>
        <dbReference type="ARBA" id="ARBA00022679"/>
    </source>
</evidence>
<dbReference type="InterPro" id="IPR001611">
    <property type="entry name" value="Leu-rich_rpt"/>
</dbReference>
<organism evidence="24">
    <name type="scientific">Tanacetum cinerariifolium</name>
    <name type="common">Dalmatian daisy</name>
    <name type="synonym">Chrysanthemum cinerariifolium</name>
    <dbReference type="NCBI Taxonomy" id="118510"/>
    <lineage>
        <taxon>Eukaryota</taxon>
        <taxon>Viridiplantae</taxon>
        <taxon>Streptophyta</taxon>
        <taxon>Embryophyta</taxon>
        <taxon>Tracheophyta</taxon>
        <taxon>Spermatophyta</taxon>
        <taxon>Magnoliopsida</taxon>
        <taxon>eudicotyledons</taxon>
        <taxon>Gunneridae</taxon>
        <taxon>Pentapetalae</taxon>
        <taxon>asterids</taxon>
        <taxon>campanulids</taxon>
        <taxon>Asterales</taxon>
        <taxon>Asteraceae</taxon>
        <taxon>Asteroideae</taxon>
        <taxon>Anthemideae</taxon>
        <taxon>Anthemidinae</taxon>
        <taxon>Tanacetum</taxon>
    </lineage>
</organism>
<comment type="similarity">
    <text evidence="4">Belongs to the RLP family.</text>
</comment>
<comment type="subcellular location">
    <subcellularLocation>
        <location evidence="1">Cell membrane</location>
        <topology evidence="1">Single-pass membrane protein</topology>
    </subcellularLocation>
    <subcellularLocation>
        <location evidence="2">Membrane</location>
        <topology evidence="2">Single-pass type I membrane protein</topology>
    </subcellularLocation>
</comment>
<dbReference type="AlphaFoldDB" id="A0A699HVQ4"/>
<dbReference type="PANTHER" id="PTHR48056:SF89">
    <property type="entry name" value="OS06G0585982 PROTEIN"/>
    <property type="match status" value="1"/>
</dbReference>
<keyword evidence="8" id="KW-0597">Phosphoprotein</keyword>
<dbReference type="InterPro" id="IPR032675">
    <property type="entry name" value="LRR_dom_sf"/>
</dbReference>
<dbReference type="GO" id="GO:0006952">
    <property type="term" value="P:defense response"/>
    <property type="evidence" value="ECO:0007669"/>
    <property type="project" value="UniProtKB-ARBA"/>
</dbReference>
<evidence type="ECO:0000256" key="13">
    <source>
        <dbReference type="ARBA" id="ARBA00022737"/>
    </source>
</evidence>
<dbReference type="Pfam" id="PF00069">
    <property type="entry name" value="Pkinase"/>
    <property type="match status" value="1"/>
</dbReference>
<dbReference type="PROSITE" id="PS50011">
    <property type="entry name" value="PROTEIN_KINASE_DOM"/>
    <property type="match status" value="1"/>
</dbReference>
<evidence type="ECO:0000256" key="18">
    <source>
        <dbReference type="ARBA" id="ARBA00023136"/>
    </source>
</evidence>
<dbReference type="FunFam" id="3.80.10.10:FF:000275">
    <property type="entry name" value="Leucine-rich repeat receptor-like protein kinase"/>
    <property type="match status" value="1"/>
</dbReference>
<evidence type="ECO:0000313" key="24">
    <source>
        <dbReference type="EMBL" id="GEY82481.1"/>
    </source>
</evidence>
<dbReference type="SUPFAM" id="SSF52047">
    <property type="entry name" value="RNI-like"/>
    <property type="match status" value="1"/>
</dbReference>
<keyword evidence="11" id="KW-0812">Transmembrane</keyword>
<keyword evidence="13" id="KW-0677">Repeat</keyword>
<comment type="caution">
    <text evidence="24">The sequence shown here is derived from an EMBL/GenBank/DDBJ whole genome shotgun (WGS) entry which is preliminary data.</text>
</comment>
<evidence type="ECO:0000256" key="12">
    <source>
        <dbReference type="ARBA" id="ARBA00022729"/>
    </source>
</evidence>
<dbReference type="InterPro" id="IPR003591">
    <property type="entry name" value="Leu-rich_rpt_typical-subtyp"/>
</dbReference>
<dbReference type="FunFam" id="3.80.10.10:FF:000095">
    <property type="entry name" value="LRR receptor-like serine/threonine-protein kinase GSO1"/>
    <property type="match status" value="1"/>
</dbReference>
<dbReference type="InterPro" id="IPR000719">
    <property type="entry name" value="Prot_kinase_dom"/>
</dbReference>
<keyword evidence="14" id="KW-0547">Nucleotide-binding</keyword>
<gene>
    <name evidence="24" type="ORF">Tci_454455</name>
</gene>
<dbReference type="SUPFAM" id="SSF56112">
    <property type="entry name" value="Protein kinase-like (PK-like)"/>
    <property type="match status" value="1"/>
</dbReference>
<keyword evidence="9" id="KW-0433">Leucine-rich repeat</keyword>
<evidence type="ECO:0000256" key="11">
    <source>
        <dbReference type="ARBA" id="ARBA00022692"/>
    </source>
</evidence>
<keyword evidence="12" id="KW-0732">Signal</keyword>
<keyword evidence="17" id="KW-1133">Transmembrane helix</keyword>
<evidence type="ECO:0000256" key="16">
    <source>
        <dbReference type="ARBA" id="ARBA00022840"/>
    </source>
</evidence>
<proteinExistence type="inferred from homology"/>
<evidence type="ECO:0000256" key="1">
    <source>
        <dbReference type="ARBA" id="ARBA00004162"/>
    </source>
</evidence>
<accession>A0A699HVQ4</accession>
<dbReference type="SMART" id="SM00220">
    <property type="entry name" value="S_TKc"/>
    <property type="match status" value="1"/>
</dbReference>
<keyword evidence="18" id="KW-0472">Membrane</keyword>
<evidence type="ECO:0000256" key="6">
    <source>
        <dbReference type="ARBA" id="ARBA00022475"/>
    </source>
</evidence>
<dbReference type="GO" id="GO:0051707">
    <property type="term" value="P:response to other organism"/>
    <property type="evidence" value="ECO:0007669"/>
    <property type="project" value="UniProtKB-ARBA"/>
</dbReference>
<evidence type="ECO:0000256" key="9">
    <source>
        <dbReference type="ARBA" id="ARBA00022614"/>
    </source>
</evidence>
<dbReference type="EMBL" id="BKCJ010213239">
    <property type="protein sequence ID" value="GEY82481.1"/>
    <property type="molecule type" value="Genomic_DNA"/>
</dbReference>
<dbReference type="InterPro" id="IPR008271">
    <property type="entry name" value="Ser/Thr_kinase_AS"/>
</dbReference>
<evidence type="ECO:0000256" key="4">
    <source>
        <dbReference type="ARBA" id="ARBA00009592"/>
    </source>
</evidence>
<dbReference type="Pfam" id="PF00560">
    <property type="entry name" value="LRR_1"/>
    <property type="match status" value="7"/>
</dbReference>
<keyword evidence="7" id="KW-0723">Serine/threonine-protein kinase</keyword>
<evidence type="ECO:0000256" key="20">
    <source>
        <dbReference type="ARBA" id="ARBA00023180"/>
    </source>
</evidence>
<comment type="catalytic activity">
    <reaction evidence="22">
        <text>L-seryl-[protein] + ATP = O-phospho-L-seryl-[protein] + ADP + H(+)</text>
        <dbReference type="Rhea" id="RHEA:17989"/>
        <dbReference type="Rhea" id="RHEA-COMP:9863"/>
        <dbReference type="Rhea" id="RHEA-COMP:11604"/>
        <dbReference type="ChEBI" id="CHEBI:15378"/>
        <dbReference type="ChEBI" id="CHEBI:29999"/>
        <dbReference type="ChEBI" id="CHEBI:30616"/>
        <dbReference type="ChEBI" id="CHEBI:83421"/>
        <dbReference type="ChEBI" id="CHEBI:456216"/>
        <dbReference type="EC" id="2.7.11.1"/>
    </reaction>
</comment>
<evidence type="ECO:0000256" key="5">
    <source>
        <dbReference type="ARBA" id="ARBA00012513"/>
    </source>
</evidence>
<dbReference type="Pfam" id="PF08263">
    <property type="entry name" value="LRRNT_2"/>
    <property type="match status" value="1"/>
</dbReference>